<dbReference type="Gene3D" id="3.80.30.20">
    <property type="entry name" value="tm_1862 like domain"/>
    <property type="match status" value="1"/>
</dbReference>
<dbReference type="PANTHER" id="PTHR43409">
    <property type="entry name" value="ANAEROBIC MAGNESIUM-PROTOPORPHYRIN IX MONOMETHYL ESTER CYCLASE-RELATED"/>
    <property type="match status" value="1"/>
</dbReference>
<dbReference type="GO" id="GO:0003824">
    <property type="term" value="F:catalytic activity"/>
    <property type="evidence" value="ECO:0007669"/>
    <property type="project" value="InterPro"/>
</dbReference>
<reference evidence="8 9" key="1">
    <citation type="journal article" date="2015" name="Nature">
        <title>rRNA introns, odd ribosomes, and small enigmatic genomes across a large radiation of phyla.</title>
        <authorList>
            <person name="Brown C.T."/>
            <person name="Hug L.A."/>
            <person name="Thomas B.C."/>
            <person name="Sharon I."/>
            <person name="Castelle C.J."/>
            <person name="Singh A."/>
            <person name="Wilkins M.J."/>
            <person name="Williams K.H."/>
            <person name="Banfield J.F."/>
        </authorList>
    </citation>
    <scope>NUCLEOTIDE SEQUENCE [LARGE SCALE GENOMIC DNA]</scope>
</reference>
<dbReference type="GO" id="GO:0051539">
    <property type="term" value="F:4 iron, 4 sulfur cluster binding"/>
    <property type="evidence" value="ECO:0007669"/>
    <property type="project" value="UniProtKB-KW"/>
</dbReference>
<dbReference type="InterPro" id="IPR006158">
    <property type="entry name" value="Cobalamin-bd"/>
</dbReference>
<accession>A0A0G1IFC8</accession>
<dbReference type="InterPro" id="IPR034466">
    <property type="entry name" value="Methyltransferase_Class_B"/>
</dbReference>
<dbReference type="InterPro" id="IPR006638">
    <property type="entry name" value="Elp3/MiaA/NifB-like_rSAM"/>
</dbReference>
<dbReference type="SFLD" id="SFLDG01082">
    <property type="entry name" value="B12-binding_domain_containing"/>
    <property type="match status" value="1"/>
</dbReference>
<feature type="domain" description="Radical SAM core" evidence="7">
    <location>
        <begin position="194"/>
        <end position="418"/>
    </location>
</feature>
<dbReference type="InterPro" id="IPR051198">
    <property type="entry name" value="BchE-like"/>
</dbReference>
<dbReference type="Pfam" id="PF02310">
    <property type="entry name" value="B12-binding"/>
    <property type="match status" value="1"/>
</dbReference>
<feature type="domain" description="B12-binding" evidence="6">
    <location>
        <begin position="6"/>
        <end position="160"/>
    </location>
</feature>
<gene>
    <name evidence="8" type="ORF">UW49_C0001G0074</name>
</gene>
<dbReference type="GO" id="GO:0031419">
    <property type="term" value="F:cobalamin binding"/>
    <property type="evidence" value="ECO:0007669"/>
    <property type="project" value="InterPro"/>
</dbReference>
<evidence type="ECO:0000256" key="3">
    <source>
        <dbReference type="ARBA" id="ARBA00022723"/>
    </source>
</evidence>
<keyword evidence="5" id="KW-0411">Iron-sulfur</keyword>
<dbReference type="SUPFAM" id="SSF102114">
    <property type="entry name" value="Radical SAM enzymes"/>
    <property type="match status" value="1"/>
</dbReference>
<organism evidence="8 9">
    <name type="scientific">Candidatus Giovannonibacteria bacterium GW2011_GWB1_44_23</name>
    <dbReference type="NCBI Taxonomy" id="1618652"/>
    <lineage>
        <taxon>Bacteria</taxon>
        <taxon>Candidatus Giovannoniibacteriota</taxon>
    </lineage>
</organism>
<dbReference type="Proteomes" id="UP000033977">
    <property type="component" value="Unassembled WGS sequence"/>
</dbReference>
<dbReference type="PROSITE" id="PS51332">
    <property type="entry name" value="B12_BINDING"/>
    <property type="match status" value="1"/>
</dbReference>
<dbReference type="SFLD" id="SFLDS00029">
    <property type="entry name" value="Radical_SAM"/>
    <property type="match status" value="1"/>
</dbReference>
<keyword evidence="3" id="KW-0479">Metal-binding</keyword>
<dbReference type="InterPro" id="IPR007197">
    <property type="entry name" value="rSAM"/>
</dbReference>
<dbReference type="InterPro" id="IPR058240">
    <property type="entry name" value="rSAM_sf"/>
</dbReference>
<evidence type="ECO:0000259" key="6">
    <source>
        <dbReference type="PROSITE" id="PS51332"/>
    </source>
</evidence>
<dbReference type="PROSITE" id="PS51918">
    <property type="entry name" value="RADICAL_SAM"/>
    <property type="match status" value="1"/>
</dbReference>
<proteinExistence type="predicted"/>
<dbReference type="SFLD" id="SFLDG01123">
    <property type="entry name" value="methyltransferase_(Class_B)"/>
    <property type="match status" value="1"/>
</dbReference>
<evidence type="ECO:0000256" key="2">
    <source>
        <dbReference type="ARBA" id="ARBA00022691"/>
    </source>
</evidence>
<dbReference type="SMART" id="SM00729">
    <property type="entry name" value="Elp3"/>
    <property type="match status" value="1"/>
</dbReference>
<dbReference type="EMBL" id="LCIN01000001">
    <property type="protein sequence ID" value="KKT57890.1"/>
    <property type="molecule type" value="Genomic_DNA"/>
</dbReference>
<evidence type="ECO:0000313" key="8">
    <source>
        <dbReference type="EMBL" id="KKT57890.1"/>
    </source>
</evidence>
<comment type="cofactor">
    <cofactor evidence="1">
        <name>[4Fe-4S] cluster</name>
        <dbReference type="ChEBI" id="CHEBI:49883"/>
    </cofactor>
</comment>
<dbReference type="CDD" id="cd01335">
    <property type="entry name" value="Radical_SAM"/>
    <property type="match status" value="1"/>
</dbReference>
<dbReference type="GO" id="GO:0046872">
    <property type="term" value="F:metal ion binding"/>
    <property type="evidence" value="ECO:0007669"/>
    <property type="project" value="UniProtKB-KW"/>
</dbReference>
<dbReference type="Pfam" id="PF04055">
    <property type="entry name" value="Radical_SAM"/>
    <property type="match status" value="1"/>
</dbReference>
<sequence>MESIGPVCLITSPSVFLSDERVFMSLGILKVAAVLETQKISLEKLDLSGIENYEEIMLAHASRSEAECFGITATTPQMPAATKIAGVIHRAHPDAKIILGGPHVTLVNAAHKKELKRKVLGRAARAKDVLLCNFDILVAGDGEEAIFLALDENTPKLIDADDPKSHLFLDSQRLSLMPYPARHLVDVDSYHYFIDGERALSLIAQLGCPFECGFCGGRASPFLRRVRIRSIESIISEMKFMRETYGVKGFMLYDDELNVNKEMIKLMWAIRDLENQMGEEWKLRGFIKAQLFTEEQAAAMREAGFCQILVGFESGSPRILTNINKRATREENTRCLEIAKKYGIKVKALMSIGHPGESAETVMETYEWLINAKPDDFDVTIITTYPGTPYYDDAVFDEKTGAWIYTYGKTGDRLYGLEIDYTKIAEYYKGNPEGDYQSFVYTDYLTADELVKMRDFIERDIRQKLKIPFNPSVAAIRYEHSMGQAGLPKNILKTVN</sequence>
<dbReference type="Gene3D" id="3.40.50.280">
    <property type="entry name" value="Cobalamin-binding domain"/>
    <property type="match status" value="1"/>
</dbReference>
<comment type="caution">
    <text evidence="8">The sequence shown here is derived from an EMBL/GenBank/DDBJ whole genome shotgun (WGS) entry which is preliminary data.</text>
</comment>
<keyword evidence="2" id="KW-0949">S-adenosyl-L-methionine</keyword>
<evidence type="ECO:0000313" key="9">
    <source>
        <dbReference type="Proteomes" id="UP000033977"/>
    </source>
</evidence>
<protein>
    <submittedName>
        <fullName evidence="8">Fe-S oxidoreductase</fullName>
    </submittedName>
</protein>
<evidence type="ECO:0000256" key="1">
    <source>
        <dbReference type="ARBA" id="ARBA00001966"/>
    </source>
</evidence>
<keyword evidence="4" id="KW-0408">Iron</keyword>
<evidence type="ECO:0000259" key="7">
    <source>
        <dbReference type="PROSITE" id="PS51918"/>
    </source>
</evidence>
<evidence type="ECO:0000256" key="5">
    <source>
        <dbReference type="ARBA" id="ARBA00023014"/>
    </source>
</evidence>
<evidence type="ECO:0000256" key="4">
    <source>
        <dbReference type="ARBA" id="ARBA00023004"/>
    </source>
</evidence>
<dbReference type="InterPro" id="IPR023404">
    <property type="entry name" value="rSAM_horseshoe"/>
</dbReference>
<name>A0A0G1IFC8_9BACT</name>
<dbReference type="AlphaFoldDB" id="A0A0G1IFC8"/>